<dbReference type="Pfam" id="PF00160">
    <property type="entry name" value="Pro_isomerase"/>
    <property type="match status" value="1"/>
</dbReference>
<organism evidence="5 6">
    <name type="scientific">Inhella gelatinilytica</name>
    <dbReference type="NCBI Taxonomy" id="2795030"/>
    <lineage>
        <taxon>Bacteria</taxon>
        <taxon>Pseudomonadati</taxon>
        <taxon>Pseudomonadota</taxon>
        <taxon>Betaproteobacteria</taxon>
        <taxon>Burkholderiales</taxon>
        <taxon>Sphaerotilaceae</taxon>
        <taxon>Inhella</taxon>
    </lineage>
</organism>
<keyword evidence="6" id="KW-1185">Reference proteome</keyword>
<dbReference type="Proteomes" id="UP000620139">
    <property type="component" value="Unassembled WGS sequence"/>
</dbReference>
<evidence type="ECO:0000256" key="1">
    <source>
        <dbReference type="ARBA" id="ARBA00013194"/>
    </source>
</evidence>
<dbReference type="RefSeq" id="WP_198100246.1">
    <property type="nucleotide sequence ID" value="NZ_JAEDAL010000002.1"/>
</dbReference>
<dbReference type="Gene3D" id="2.40.100.10">
    <property type="entry name" value="Cyclophilin-like"/>
    <property type="match status" value="1"/>
</dbReference>
<evidence type="ECO:0000256" key="3">
    <source>
        <dbReference type="ARBA" id="ARBA00023235"/>
    </source>
</evidence>
<feature type="domain" description="PPIase cyclophilin-type" evidence="4">
    <location>
        <begin position="57"/>
        <end position="223"/>
    </location>
</feature>
<evidence type="ECO:0000313" key="6">
    <source>
        <dbReference type="Proteomes" id="UP000620139"/>
    </source>
</evidence>
<dbReference type="InterPro" id="IPR002130">
    <property type="entry name" value="Cyclophilin-type_PPIase_dom"/>
</dbReference>
<dbReference type="AlphaFoldDB" id="A0A931IZ52"/>
<protein>
    <recommendedName>
        <fullName evidence="1">peptidylprolyl isomerase</fullName>
        <ecNumber evidence="1">5.2.1.8</ecNumber>
    </recommendedName>
</protein>
<reference evidence="5" key="1">
    <citation type="submission" date="2020-12" db="EMBL/GenBank/DDBJ databases">
        <title>The genome sequence of Inhella sp. 4Y17.</title>
        <authorList>
            <person name="Liu Y."/>
        </authorList>
    </citation>
    <scope>NUCLEOTIDE SEQUENCE</scope>
    <source>
        <strain evidence="5">4Y10</strain>
    </source>
</reference>
<evidence type="ECO:0000259" key="4">
    <source>
        <dbReference type="PROSITE" id="PS50072"/>
    </source>
</evidence>
<keyword evidence="2" id="KW-0697">Rotamase</keyword>
<dbReference type="InterPro" id="IPR029000">
    <property type="entry name" value="Cyclophilin-like_dom_sf"/>
</dbReference>
<comment type="caution">
    <text evidence="5">The sequence shown here is derived from an EMBL/GenBank/DDBJ whole genome shotgun (WGS) entry which is preliminary data.</text>
</comment>
<dbReference type="EC" id="5.2.1.8" evidence="1"/>
<dbReference type="PANTHER" id="PTHR43246">
    <property type="entry name" value="PEPTIDYL-PROLYL CIS-TRANS ISOMERASE CYP38, CHLOROPLASTIC"/>
    <property type="match status" value="1"/>
</dbReference>
<dbReference type="InterPro" id="IPR044665">
    <property type="entry name" value="E_coli_cyclophilin_A-like"/>
</dbReference>
<evidence type="ECO:0000256" key="2">
    <source>
        <dbReference type="ARBA" id="ARBA00023110"/>
    </source>
</evidence>
<dbReference type="PROSITE" id="PS50072">
    <property type="entry name" value="CSA_PPIASE_2"/>
    <property type="match status" value="1"/>
</dbReference>
<accession>A0A931IZ52</accession>
<dbReference type="EMBL" id="JAEDAL010000002">
    <property type="protein sequence ID" value="MBH9552653.1"/>
    <property type="molecule type" value="Genomic_DNA"/>
</dbReference>
<dbReference type="SUPFAM" id="SSF50891">
    <property type="entry name" value="Cyclophilin-like"/>
    <property type="match status" value="1"/>
</dbReference>
<evidence type="ECO:0000313" key="5">
    <source>
        <dbReference type="EMBL" id="MBH9552653.1"/>
    </source>
</evidence>
<keyword evidence="3 5" id="KW-0413">Isomerase</keyword>
<dbReference type="GO" id="GO:0003755">
    <property type="term" value="F:peptidyl-prolyl cis-trans isomerase activity"/>
    <property type="evidence" value="ECO:0007669"/>
    <property type="project" value="UniProtKB-KW"/>
</dbReference>
<proteinExistence type="predicted"/>
<sequence length="229" mass="24668">MGLLRREALKHAALSAGACTVLGRVALAAPQSTTPPAKTASHAAFRPAPREMWVRVETELGAFVVALYPDWAPLTVANFLAYVEAKALDGASVYRIVTRKNQPAGPPQIEVVQWGINAPPGRRPLRPPVAHESTQQTGLRHLDGTLSMARLAVGSASSEFFICVGDQPELDYGGRRQPDGQGFAAFGRVVQGMEVVRALHARGGAEQFLPQPLLVRRVRRVNDPQPSNS</sequence>
<name>A0A931IZ52_9BURK</name>
<gene>
    <name evidence="5" type="ORF">I7X43_07280</name>
</gene>